<comment type="caution">
    <text evidence="2">The sequence shown here is derived from an EMBL/GenBank/DDBJ whole genome shotgun (WGS) entry which is preliminary data.</text>
</comment>
<evidence type="ECO:0000256" key="1">
    <source>
        <dbReference type="SAM" id="SignalP"/>
    </source>
</evidence>
<evidence type="ECO:0000313" key="2">
    <source>
        <dbReference type="EMBL" id="GCC49987.1"/>
    </source>
</evidence>
<dbReference type="SUPFAM" id="SSF49464">
    <property type="entry name" value="Carboxypeptidase regulatory domain-like"/>
    <property type="match status" value="1"/>
</dbReference>
<feature type="chain" id="PRO_5019031654" evidence="1">
    <location>
        <begin position="23"/>
        <end position="837"/>
    </location>
</feature>
<dbReference type="InterPro" id="IPR008969">
    <property type="entry name" value="CarboxyPept-like_regulatory"/>
</dbReference>
<dbReference type="AlphaFoldDB" id="A0A401U4Z6"/>
<dbReference type="InterPro" id="IPR043741">
    <property type="entry name" value="DUF5686"/>
</dbReference>
<reference evidence="2 3" key="1">
    <citation type="submission" date="2018-11" db="EMBL/GenBank/DDBJ databases">
        <title>Chryseotalea sanarue gen. nov., sp., nov., a member of the family Cytophagaceae, isolated from a brackish lake in Hamamatsu Japan.</title>
        <authorList>
            <person name="Maejima Y."/>
            <person name="Iino T."/>
            <person name="Muraguchi Y."/>
            <person name="Fukuda K."/>
            <person name="Ohkuma M."/>
            <person name="Moriuchi R."/>
            <person name="Dohra H."/>
            <person name="Kimbara K."/>
            <person name="Shintani M."/>
        </authorList>
    </citation>
    <scope>NUCLEOTIDE SEQUENCE [LARGE SCALE GENOMIC DNA]</scope>
    <source>
        <strain evidence="2 3">Ys</strain>
    </source>
</reference>
<feature type="signal peptide" evidence="1">
    <location>
        <begin position="1"/>
        <end position="22"/>
    </location>
</feature>
<gene>
    <name evidence="2" type="ORF">SanaruYs_02020</name>
</gene>
<keyword evidence="3" id="KW-1185">Reference proteome</keyword>
<sequence>MNTLIRPIFIFFFCVVASTAFGQETIIKGKVTDANSGDPIPFVNVLFKGTNIGTTTDFDGNYLLKTNSPNDTLLASYIGYKPRTKVITKGISQTVNFQLEEEVTNLQEVVVLAGENPAFEVLRKVVRNKKNNDKRRLTAYEYDTYTKIEVDVDNMSEKFRERRLIQKITQVLDSVERIAGEDGKPILPIFITESVSKLYYRDNPNSKFEKILHSKINGLGVEDGTTVTQLVGSSFQEYNFYQNWLNIVEKEFVSPIADGWRLYYDYDLVDSLFVGEHYCYRLDFFPRSPQDLAFTGSMWITRDGYALKQIDVNIGKGANLNFIEKIRIQQELEPTADGAWLPVKNRVLIDVSELTSNSAGMLAKFYTSNKNFVVNKPYDVAFYERPIQLDERARLNQNDETVWDTLRHEPLSETERNVYKMIDTLRNIPVIRTYTDIIKIAVDGYFGIGKKIEIGPYPDLISYNNIEGVRVMPGFRTTYAFSKKWTFGGQVGYGFIDEKYKYSVYAKQVLSTRRWTTWSIRSRSDLGRLGFDDEAVGGNALLLASQRWGFFRRGFYFDETRVDFQRELFKGFNQRIAVRYASFDPAFNFGYYENPEDIVNSPIGSMYTTSEVILESRYARDEVFLQDDNQRLSLGTIRWPVLTLRYTRGIKNFAGSDFDYNKLRFSFEKGTRLGILGTGKLRATAEYVFEPLPYTLLGLHLGNQTPIFTPLTFNLMDYGEFVSDRYVTAQYNHHFEGLLLNRMPLLRKLKWRFVGTANMVYGSMSQESQNLIVQNTDPSNEILPPGQLSLRKPYVELGYGIENIFKFFRIDFIHRLSYLDGPEVRKFGVFGTVQLTL</sequence>
<evidence type="ECO:0000313" key="3">
    <source>
        <dbReference type="Proteomes" id="UP000288227"/>
    </source>
</evidence>
<dbReference type="Pfam" id="PF18939">
    <property type="entry name" value="DUF5686"/>
    <property type="match status" value="1"/>
</dbReference>
<keyword evidence="1" id="KW-0732">Signal</keyword>
<dbReference type="Proteomes" id="UP000288227">
    <property type="component" value="Unassembled WGS sequence"/>
</dbReference>
<keyword evidence="2" id="KW-0121">Carboxypeptidase</keyword>
<dbReference type="EMBL" id="BHXQ01000001">
    <property type="protein sequence ID" value="GCC49987.1"/>
    <property type="molecule type" value="Genomic_DNA"/>
</dbReference>
<keyword evidence="2" id="KW-0645">Protease</keyword>
<dbReference type="Gene3D" id="2.60.40.1120">
    <property type="entry name" value="Carboxypeptidase-like, regulatory domain"/>
    <property type="match status" value="1"/>
</dbReference>
<proteinExistence type="predicted"/>
<keyword evidence="2" id="KW-0378">Hydrolase</keyword>
<name>A0A401U4Z6_9BACT</name>
<dbReference type="Pfam" id="PF13715">
    <property type="entry name" value="CarbopepD_reg_2"/>
    <property type="match status" value="1"/>
</dbReference>
<protein>
    <submittedName>
        <fullName evidence="2">Carboxypeptidase-like regulatory domain-containing protein</fullName>
    </submittedName>
</protein>
<accession>A0A401U4Z6</accession>
<dbReference type="GO" id="GO:0004180">
    <property type="term" value="F:carboxypeptidase activity"/>
    <property type="evidence" value="ECO:0007669"/>
    <property type="project" value="UniProtKB-KW"/>
</dbReference>
<organism evidence="2 3">
    <name type="scientific">Chryseotalea sanaruensis</name>
    <dbReference type="NCBI Taxonomy" id="2482724"/>
    <lineage>
        <taxon>Bacteria</taxon>
        <taxon>Pseudomonadati</taxon>
        <taxon>Bacteroidota</taxon>
        <taxon>Cytophagia</taxon>
        <taxon>Cytophagales</taxon>
        <taxon>Chryseotaleaceae</taxon>
        <taxon>Chryseotalea</taxon>
    </lineage>
</organism>